<gene>
    <name evidence="2" type="ORF">F0562_021616</name>
</gene>
<evidence type="ECO:0000313" key="2">
    <source>
        <dbReference type="EMBL" id="KAA8543638.1"/>
    </source>
</evidence>
<organism evidence="2 3">
    <name type="scientific">Nyssa sinensis</name>
    <dbReference type="NCBI Taxonomy" id="561372"/>
    <lineage>
        <taxon>Eukaryota</taxon>
        <taxon>Viridiplantae</taxon>
        <taxon>Streptophyta</taxon>
        <taxon>Embryophyta</taxon>
        <taxon>Tracheophyta</taxon>
        <taxon>Spermatophyta</taxon>
        <taxon>Magnoliopsida</taxon>
        <taxon>eudicotyledons</taxon>
        <taxon>Gunneridae</taxon>
        <taxon>Pentapetalae</taxon>
        <taxon>asterids</taxon>
        <taxon>Cornales</taxon>
        <taxon>Nyssaceae</taxon>
        <taxon>Nyssa</taxon>
    </lineage>
</organism>
<dbReference type="OrthoDB" id="1746586at2759"/>
<keyword evidence="3" id="KW-1185">Reference proteome</keyword>
<protein>
    <submittedName>
        <fullName evidence="2">Uncharacterized protein</fullName>
    </submittedName>
</protein>
<name>A0A5J5BLS3_9ASTE</name>
<reference evidence="2 3" key="1">
    <citation type="submission" date="2019-09" db="EMBL/GenBank/DDBJ databases">
        <title>A chromosome-level genome assembly of the Chinese tupelo Nyssa sinensis.</title>
        <authorList>
            <person name="Yang X."/>
            <person name="Kang M."/>
            <person name="Yang Y."/>
            <person name="Xiong H."/>
            <person name="Wang M."/>
            <person name="Zhang Z."/>
            <person name="Wang Z."/>
            <person name="Wu H."/>
            <person name="Ma T."/>
            <person name="Liu J."/>
            <person name="Xi Z."/>
        </authorList>
    </citation>
    <scope>NUCLEOTIDE SEQUENCE [LARGE SCALE GENOMIC DNA]</scope>
    <source>
        <strain evidence="2">J267</strain>
        <tissue evidence="2">Leaf</tissue>
    </source>
</reference>
<dbReference type="AlphaFoldDB" id="A0A5J5BLS3"/>
<proteinExistence type="predicted"/>
<feature type="region of interest" description="Disordered" evidence="1">
    <location>
        <begin position="1"/>
        <end position="32"/>
    </location>
</feature>
<dbReference type="EMBL" id="CM018034">
    <property type="protein sequence ID" value="KAA8543638.1"/>
    <property type="molecule type" value="Genomic_DNA"/>
</dbReference>
<dbReference type="Proteomes" id="UP000325577">
    <property type="component" value="Linkage Group LG11"/>
</dbReference>
<evidence type="ECO:0000313" key="3">
    <source>
        <dbReference type="Proteomes" id="UP000325577"/>
    </source>
</evidence>
<evidence type="ECO:0000256" key="1">
    <source>
        <dbReference type="SAM" id="MobiDB-lite"/>
    </source>
</evidence>
<sequence length="144" mass="16097">MAEEENPNEMKEEVTDIAPFDPTKKKKKKKVVIQDPADDSVDKLAEKAESLSVSDALDSTFSGLKKKKKKLVLTDVLNDQKANLGDDLDDHIGEDEGGEGLFCNHSFHGKGVTVIMNMRSFWAEFLIFFVRIIQSLLEIDVGQL</sequence>
<accession>A0A5J5BLS3</accession>